<feature type="transmembrane region" description="Helical" evidence="1">
    <location>
        <begin position="589"/>
        <end position="611"/>
    </location>
</feature>
<feature type="domain" description="DUF6536" evidence="2">
    <location>
        <begin position="66"/>
        <end position="218"/>
    </location>
</feature>
<name>A0A2T6ZR81_TUBBO</name>
<protein>
    <recommendedName>
        <fullName evidence="2">DUF6536 domain-containing protein</fullName>
    </recommendedName>
</protein>
<dbReference type="PANTHER" id="PTHR35395">
    <property type="entry name" value="DUF6536 DOMAIN-CONTAINING PROTEIN"/>
    <property type="match status" value="1"/>
</dbReference>
<dbReference type="EMBL" id="NESQ01000133">
    <property type="protein sequence ID" value="PUU77973.1"/>
    <property type="molecule type" value="Genomic_DNA"/>
</dbReference>
<evidence type="ECO:0000256" key="1">
    <source>
        <dbReference type="SAM" id="Phobius"/>
    </source>
</evidence>
<feature type="transmembrane region" description="Helical" evidence="1">
    <location>
        <begin position="478"/>
        <end position="500"/>
    </location>
</feature>
<dbReference type="OrthoDB" id="5429634at2759"/>
<evidence type="ECO:0000259" key="2">
    <source>
        <dbReference type="Pfam" id="PF20163"/>
    </source>
</evidence>
<dbReference type="Proteomes" id="UP000244722">
    <property type="component" value="Unassembled WGS sequence"/>
</dbReference>
<dbReference type="STRING" id="42251.A0A2T6ZR81"/>
<keyword evidence="1" id="KW-0472">Membrane</keyword>
<keyword evidence="1" id="KW-0812">Transmembrane</keyword>
<dbReference type="InterPro" id="IPR046623">
    <property type="entry name" value="DUF6536"/>
</dbReference>
<proteinExistence type="predicted"/>
<dbReference type="AlphaFoldDB" id="A0A2T6ZR81"/>
<feature type="transmembrane region" description="Helical" evidence="1">
    <location>
        <begin position="179"/>
        <end position="196"/>
    </location>
</feature>
<feature type="transmembrane region" description="Helical" evidence="1">
    <location>
        <begin position="386"/>
        <end position="410"/>
    </location>
</feature>
<feature type="transmembrane region" description="Helical" evidence="1">
    <location>
        <begin position="638"/>
        <end position="657"/>
    </location>
</feature>
<keyword evidence="1" id="KW-1133">Transmembrane helix</keyword>
<gene>
    <name evidence="3" type="ORF">B9Z19DRAFT_1115177</name>
</gene>
<dbReference type="PANTHER" id="PTHR35395:SF1">
    <property type="entry name" value="DUF6536 DOMAIN-CONTAINING PROTEIN"/>
    <property type="match status" value="1"/>
</dbReference>
<comment type="caution">
    <text evidence="3">The sequence shown here is derived from an EMBL/GenBank/DDBJ whole genome shotgun (WGS) entry which is preliminary data.</text>
</comment>
<organism evidence="3 4">
    <name type="scientific">Tuber borchii</name>
    <name type="common">White truffle</name>
    <dbReference type="NCBI Taxonomy" id="42251"/>
    <lineage>
        <taxon>Eukaryota</taxon>
        <taxon>Fungi</taxon>
        <taxon>Dikarya</taxon>
        <taxon>Ascomycota</taxon>
        <taxon>Pezizomycotina</taxon>
        <taxon>Pezizomycetes</taxon>
        <taxon>Pezizales</taxon>
        <taxon>Tuberaceae</taxon>
        <taxon>Tuber</taxon>
    </lineage>
</organism>
<keyword evidence="4" id="KW-1185">Reference proteome</keyword>
<evidence type="ECO:0000313" key="3">
    <source>
        <dbReference type="EMBL" id="PUU77973.1"/>
    </source>
</evidence>
<reference evidence="3 4" key="1">
    <citation type="submission" date="2017-04" db="EMBL/GenBank/DDBJ databases">
        <title>Draft genome sequence of Tuber borchii Vittad., a whitish edible truffle.</title>
        <authorList>
            <consortium name="DOE Joint Genome Institute"/>
            <person name="Murat C."/>
            <person name="Kuo A."/>
            <person name="Barry K.W."/>
            <person name="Clum A."/>
            <person name="Dockter R.B."/>
            <person name="Fauchery L."/>
            <person name="Iotti M."/>
            <person name="Kohler A."/>
            <person name="Labutti K."/>
            <person name="Lindquist E.A."/>
            <person name="Lipzen A."/>
            <person name="Ohm R.A."/>
            <person name="Wang M."/>
            <person name="Grigoriev I.V."/>
            <person name="Zambonelli A."/>
            <person name="Martin F.M."/>
        </authorList>
    </citation>
    <scope>NUCLEOTIDE SEQUENCE [LARGE SCALE GENOMIC DNA]</scope>
    <source>
        <strain evidence="3 4">Tbo3840</strain>
    </source>
</reference>
<accession>A0A2T6ZR81</accession>
<dbReference type="Pfam" id="PF20163">
    <property type="entry name" value="DUF6536"/>
    <property type="match status" value="1"/>
</dbReference>
<evidence type="ECO:0000313" key="4">
    <source>
        <dbReference type="Proteomes" id="UP000244722"/>
    </source>
</evidence>
<sequence length="741" mass="82075">MENRVKRLRRWTSAISLGGNSYDSGRGRREGSKSSWTELLTLDSEFSQERPGSFSSVWKPVWYTGWHTGVLACATSVVTVLFINIGLTIYATTNPEYEMERGTGTLYEGNCDKSRTIGLWLHLGINALSTLLLSGSNYTQQCLAAPTRSEIDAAHARRRWMDIGVPSIRNLFRIKLERTILWIAIGFTSIPLHLLYNSAVYTSLAANDFLVTAVTKDHFEPGAYSNITDALISNSYRSYNATSWGGSYDSQLFSSVLEGYDTSTQSYEDYTPSECTRLYNTDFVSDHRNLFLITKHTSNTTHNNTILDIIHVSGEGASPSSWMCDYDQAGGTGQVYTSSPPTCNPSKLTSNVTGGLPWRVMLTTGEEVEISGCKSERTAEKCKVQFSLGIMIVVICCNLVKACSMVMAVVRSREPTLVTLGDAIDSFLRIPDPTTMGICFADRRFIKREWRRGWGTGPRQWKKKEVHRWWTNVSKTRWITCNVFCLTTIIVAGALLRLGLNHDGTYWSTDLKSMGFGKVNSVSRVTLPIQSITQAILLANLPQTILSFLYLTYNSLFTCMLSGHEWSLFGHHHRTLRVTSPRPGQRSTYWLQIPYTYAIPLMILSGLLHWLTSQSIFLARVEISDPLGKETTTTINTVGYSCIAIIFVLTLGILALLTAGGMGYKLFAAEITTVGSCSAAISAACHAWGEGSEEIVGKKVHWGDVGIVPNLGVRHLTFSSQEGVRKPIFGEVYAGIGGEGE</sequence>